<dbReference type="CDD" id="cd03820">
    <property type="entry name" value="GT4_AmsD-like"/>
    <property type="match status" value="1"/>
</dbReference>
<dbReference type="RefSeq" id="WP_126501902.1">
    <property type="nucleotide sequence ID" value="NZ_AP018586.1"/>
</dbReference>
<dbReference type="InterPro" id="IPR001296">
    <property type="entry name" value="Glyco_trans_1"/>
</dbReference>
<keyword evidence="3" id="KW-1185">Reference proteome</keyword>
<dbReference type="Gene3D" id="3.40.50.2000">
    <property type="entry name" value="Glycogen Phosphorylase B"/>
    <property type="match status" value="2"/>
</dbReference>
<evidence type="ECO:0000259" key="1">
    <source>
        <dbReference type="Pfam" id="PF00534"/>
    </source>
</evidence>
<dbReference type="SUPFAM" id="SSF53756">
    <property type="entry name" value="UDP-Glycosyltransferase/glycogen phosphorylase"/>
    <property type="match status" value="1"/>
</dbReference>
<feature type="domain" description="Glycosyl transferase family 1" evidence="1">
    <location>
        <begin position="200"/>
        <end position="362"/>
    </location>
</feature>
<evidence type="ECO:0000313" key="2">
    <source>
        <dbReference type="EMBL" id="BBD91718.1"/>
    </source>
</evidence>
<protein>
    <submittedName>
        <fullName evidence="2">Glycosyl transferase, group 1 family protein</fullName>
    </submittedName>
</protein>
<reference evidence="2 3" key="1">
    <citation type="submission" date="2018-05" db="EMBL/GenBank/DDBJ databases">
        <title>Complete genome sequencing of three human clinical isolates of Staphylococcus caprae reveals virulence factors similar to those of S. epidermidis and S. capitis.</title>
        <authorList>
            <person name="Watanabe S."/>
            <person name="Cui L."/>
        </authorList>
    </citation>
    <scope>NUCLEOTIDE SEQUENCE [LARGE SCALE GENOMIC DNA]</scope>
    <source>
        <strain evidence="2 3">JMUB590</strain>
    </source>
</reference>
<sequence>MKSFTLFMHNIYAMGGTVKSVTQLANTLAQKGHPVTIISVFRGAETPYFQLHKDIKIKVLVDYRFKPKNLKAIVANRVKTYTPFLKTKHISQHEPGLNQFSSYVEKKIIKAIKNVSTDVLVGTRASFNILISKYAKTEVSTIGMEHMNFEAHPEQYQREIIAAYRNLNKITTLTEADRKRYQSQIKTPVYVVPNMITEKKIAAPKKNIIVAAGRLEYEKGFDLLLESVRLIQDYLRSLNYEVHIYGDGKEKLQLQEFINQYDLGDIIQLNESTQDLNSKLAQSKIVVVPSRNEGFGMVILEAMAQDNIVISFKGNVGPDAIIKNRKNGYLVEYENVSQLAKQIDLTTHNYHELEHIVQGGRETLELYQPDKVYEDFMSMFR</sequence>
<keyword evidence="2" id="KW-0808">Transferase</keyword>
<dbReference type="PANTHER" id="PTHR12526">
    <property type="entry name" value="GLYCOSYLTRANSFERASE"/>
    <property type="match status" value="1"/>
</dbReference>
<accession>A0ABM7FV00</accession>
<dbReference type="PANTHER" id="PTHR12526:SF630">
    <property type="entry name" value="GLYCOSYLTRANSFERASE"/>
    <property type="match status" value="1"/>
</dbReference>
<evidence type="ECO:0000313" key="3">
    <source>
        <dbReference type="Proteomes" id="UP000274772"/>
    </source>
</evidence>
<gene>
    <name evidence="2" type="ORF">JMUB590_0608</name>
</gene>
<dbReference type="EMBL" id="AP018586">
    <property type="protein sequence ID" value="BBD91718.1"/>
    <property type="molecule type" value="Genomic_DNA"/>
</dbReference>
<proteinExistence type="predicted"/>
<dbReference type="GO" id="GO:0016740">
    <property type="term" value="F:transferase activity"/>
    <property type="evidence" value="ECO:0007669"/>
    <property type="project" value="UniProtKB-KW"/>
</dbReference>
<dbReference type="Pfam" id="PF00534">
    <property type="entry name" value="Glycos_transf_1"/>
    <property type="match status" value="1"/>
</dbReference>
<name>A0ABM7FV00_9STAP</name>
<organism evidence="2 3">
    <name type="scientific">Staphylococcus caprae</name>
    <dbReference type="NCBI Taxonomy" id="29380"/>
    <lineage>
        <taxon>Bacteria</taxon>
        <taxon>Bacillati</taxon>
        <taxon>Bacillota</taxon>
        <taxon>Bacilli</taxon>
        <taxon>Bacillales</taxon>
        <taxon>Staphylococcaceae</taxon>
        <taxon>Staphylococcus</taxon>
    </lineage>
</organism>
<dbReference type="Proteomes" id="UP000274772">
    <property type="component" value="Chromosome"/>
</dbReference>